<evidence type="ECO:0000259" key="5">
    <source>
        <dbReference type="PROSITE" id="PS50977"/>
    </source>
</evidence>
<dbReference type="InterPro" id="IPR023772">
    <property type="entry name" value="DNA-bd_HTH_TetR-type_CS"/>
</dbReference>
<evidence type="ECO:0000256" key="2">
    <source>
        <dbReference type="ARBA" id="ARBA00023125"/>
    </source>
</evidence>
<dbReference type="SUPFAM" id="SSF46689">
    <property type="entry name" value="Homeodomain-like"/>
    <property type="match status" value="1"/>
</dbReference>
<dbReference type="Gene3D" id="1.10.357.10">
    <property type="entry name" value="Tetracycline Repressor, domain 2"/>
    <property type="match status" value="1"/>
</dbReference>
<dbReference type="RefSeq" id="WP_086349080.1">
    <property type="nucleotide sequence ID" value="NZ_CP147247.1"/>
</dbReference>
<dbReference type="EMBL" id="NGMM01000003">
    <property type="protein sequence ID" value="OTP15796.1"/>
    <property type="molecule type" value="Genomic_DNA"/>
</dbReference>
<dbReference type="Proteomes" id="UP000195141">
    <property type="component" value="Chromosome"/>
</dbReference>
<dbReference type="InterPro" id="IPR049484">
    <property type="entry name" value="Rv0078-like_C"/>
</dbReference>
<evidence type="ECO:0000256" key="1">
    <source>
        <dbReference type="ARBA" id="ARBA00023015"/>
    </source>
</evidence>
<keyword evidence="1" id="KW-0805">Transcription regulation</keyword>
<proteinExistence type="predicted"/>
<feature type="domain" description="HTH tetR-type" evidence="5">
    <location>
        <begin position="11"/>
        <end position="71"/>
    </location>
</feature>
<protein>
    <recommendedName>
        <fullName evidence="5">HTH tetR-type domain-containing protein</fullName>
    </recommendedName>
</protein>
<dbReference type="EMBL" id="CP147247">
    <property type="protein sequence ID" value="WYJ92108.1"/>
    <property type="molecule type" value="Genomic_DNA"/>
</dbReference>
<reference evidence="7" key="3">
    <citation type="submission" date="2024-03" db="EMBL/GenBank/DDBJ databases">
        <title>The Genome Sequence of Enterococcus sp. DIV0242b.</title>
        <authorList>
            <consortium name="The Broad Institute Genomics Platform"/>
            <consortium name="The Broad Institute Microbial Omics Core"/>
            <consortium name="The Broad Institute Genomic Center for Infectious Diseases"/>
            <person name="Earl A."/>
            <person name="Manson A."/>
            <person name="Gilmore M."/>
            <person name="Schwartman J."/>
            <person name="Shea T."/>
            <person name="Abouelleil A."/>
            <person name="Cao P."/>
            <person name="Chapman S."/>
            <person name="Cusick C."/>
            <person name="Young S."/>
            <person name="Neafsey D."/>
            <person name="Nusbaum C."/>
            <person name="Birren B."/>
        </authorList>
    </citation>
    <scope>NUCLEOTIDE SEQUENCE</scope>
    <source>
        <strain evidence="7">9E7_DIV0242</strain>
    </source>
</reference>
<dbReference type="GO" id="GO:0003677">
    <property type="term" value="F:DNA binding"/>
    <property type="evidence" value="ECO:0007669"/>
    <property type="project" value="UniProtKB-UniRule"/>
</dbReference>
<keyword evidence="2 4" id="KW-0238">DNA-binding</keyword>
<evidence type="ECO:0000256" key="4">
    <source>
        <dbReference type="PROSITE-ProRule" id="PRU00335"/>
    </source>
</evidence>
<gene>
    <name evidence="6" type="ORF">A5888_002010</name>
    <name evidence="7" type="ORF">A5888_003881</name>
</gene>
<dbReference type="PANTHER" id="PTHR47506:SF6">
    <property type="entry name" value="HTH-TYPE TRANSCRIPTIONAL REPRESSOR NEMR"/>
    <property type="match status" value="1"/>
</dbReference>
<feature type="DNA-binding region" description="H-T-H motif" evidence="4">
    <location>
        <begin position="34"/>
        <end position="53"/>
    </location>
</feature>
<organism evidence="6">
    <name type="scientific">Candidatus Enterococcus clewellii</name>
    <dbReference type="NCBI Taxonomy" id="1834193"/>
    <lineage>
        <taxon>Bacteria</taxon>
        <taxon>Bacillati</taxon>
        <taxon>Bacillota</taxon>
        <taxon>Bacilli</taxon>
        <taxon>Lactobacillales</taxon>
        <taxon>Enterococcaceae</taxon>
        <taxon>Enterococcus</taxon>
    </lineage>
</organism>
<reference evidence="7" key="2">
    <citation type="submission" date="2017-05" db="EMBL/GenBank/DDBJ databases">
        <authorList>
            <consortium name="The Broad Institute Genomics Platform"/>
            <consortium name="The Broad Institute Genomic Center for Infectious Diseases"/>
            <person name="Earl A."/>
            <person name="Manson A."/>
            <person name="Schwartman J."/>
            <person name="Gilmore M."/>
            <person name="Abouelleil A."/>
            <person name="Cao P."/>
            <person name="Chapman S."/>
            <person name="Cusick C."/>
            <person name="Shea T."/>
            <person name="Young S."/>
            <person name="Neafsey D."/>
            <person name="Nusbaum C."/>
            <person name="Birren B."/>
        </authorList>
    </citation>
    <scope>NUCLEOTIDE SEQUENCE</scope>
    <source>
        <strain evidence="7">9E7_DIV0242</strain>
    </source>
</reference>
<evidence type="ECO:0000256" key="3">
    <source>
        <dbReference type="ARBA" id="ARBA00023163"/>
    </source>
</evidence>
<dbReference type="PANTHER" id="PTHR47506">
    <property type="entry name" value="TRANSCRIPTIONAL REGULATORY PROTEIN"/>
    <property type="match status" value="1"/>
</dbReference>
<dbReference type="AlphaFoldDB" id="A0A242K6E5"/>
<keyword evidence="3" id="KW-0804">Transcription</keyword>
<dbReference type="PROSITE" id="PS50977">
    <property type="entry name" value="HTH_TETR_2"/>
    <property type="match status" value="1"/>
</dbReference>
<evidence type="ECO:0000313" key="8">
    <source>
        <dbReference type="Proteomes" id="UP000195141"/>
    </source>
</evidence>
<dbReference type="Pfam" id="PF00440">
    <property type="entry name" value="TetR_N"/>
    <property type="match status" value="1"/>
</dbReference>
<dbReference type="InterPro" id="IPR001647">
    <property type="entry name" value="HTH_TetR"/>
</dbReference>
<dbReference type="OrthoDB" id="9814200at2"/>
<dbReference type="InterPro" id="IPR009057">
    <property type="entry name" value="Homeodomain-like_sf"/>
</dbReference>
<dbReference type="PROSITE" id="PS01081">
    <property type="entry name" value="HTH_TETR_1"/>
    <property type="match status" value="1"/>
</dbReference>
<evidence type="ECO:0000313" key="7">
    <source>
        <dbReference type="EMBL" id="WYJ92108.1"/>
    </source>
</evidence>
<name>A0A242K6E5_9ENTE</name>
<accession>A0A242K6E5</accession>
<dbReference type="Pfam" id="PF21351">
    <property type="entry name" value="TetR_C_41"/>
    <property type="match status" value="1"/>
</dbReference>
<reference evidence="6" key="1">
    <citation type="submission" date="2017-05" db="EMBL/GenBank/DDBJ databases">
        <title>The Genome Sequence of Enterococcus sp. 9E7_DIV0242.</title>
        <authorList>
            <consortium name="The Broad Institute Genomics Platform"/>
            <consortium name="The Broad Institute Genomic Center for Infectious Diseases"/>
            <person name="Earl A."/>
            <person name="Manson A."/>
            <person name="Schwartman J."/>
            <person name="Gilmore M."/>
            <person name="Abouelleil A."/>
            <person name="Cao P."/>
            <person name="Chapman S."/>
            <person name="Cusick C."/>
            <person name="Shea T."/>
            <person name="Young S."/>
            <person name="Neafsey D."/>
            <person name="Nusbaum C."/>
            <person name="Birren B."/>
        </authorList>
    </citation>
    <scope>NUCLEOTIDE SEQUENCE [LARGE SCALE GENOMIC DNA]</scope>
    <source>
        <strain evidence="6">9E7_DIV0242</strain>
    </source>
</reference>
<evidence type="ECO:0000313" key="6">
    <source>
        <dbReference type="EMBL" id="OTP15796.1"/>
    </source>
</evidence>
<dbReference type="PRINTS" id="PR00455">
    <property type="entry name" value="HTHTETR"/>
</dbReference>
<keyword evidence="8" id="KW-1185">Reference proteome</keyword>
<sequence length="199" mass="22377">MTKNKKELASIKTTQNLIATARKHFASYGYAKTSLEAIVEDIDITRGALYHHFKGKKALFLAVLKQVQTEVGANVEKEAMTSDDNWEQLVLGCVGFVASATLETNRRILLIDAPNVIDWTEWRKIDNENSVALLEEQLLVLQENDELINLDVRMIAHMISGALNDLSLYQAETDMLDKDKCHVAITHLLKGFRKNGHKG</sequence>